<dbReference type="InterPro" id="IPR011098">
    <property type="entry name" value="G5_dom"/>
</dbReference>
<evidence type="ECO:0000313" key="5">
    <source>
        <dbReference type="EMBL" id="ROP31982.1"/>
    </source>
</evidence>
<feature type="chain" id="PRO_5018295246" evidence="3">
    <location>
        <begin position="37"/>
        <end position="291"/>
    </location>
</feature>
<protein>
    <submittedName>
        <fullName evidence="5">Surface rod structure-forming protein G</fullName>
    </submittedName>
</protein>
<gene>
    <name evidence="5" type="ORF">EDD30_4910</name>
</gene>
<evidence type="ECO:0000256" key="3">
    <source>
        <dbReference type="SAM" id="SignalP"/>
    </source>
</evidence>
<feature type="signal peptide" evidence="3">
    <location>
        <begin position="1"/>
        <end position="36"/>
    </location>
</feature>
<feature type="compositionally biased region" description="Pro residues" evidence="2">
    <location>
        <begin position="58"/>
        <end position="68"/>
    </location>
</feature>
<name>A0A3N1GP11_9ACTN</name>
<feature type="region of interest" description="Disordered" evidence="2">
    <location>
        <begin position="269"/>
        <end position="291"/>
    </location>
</feature>
<dbReference type="EMBL" id="RJKL01000001">
    <property type="protein sequence ID" value="ROP31982.1"/>
    <property type="molecule type" value="Genomic_DNA"/>
</dbReference>
<dbReference type="RefSeq" id="WP_123678483.1">
    <property type="nucleotide sequence ID" value="NZ_RJKL01000001.1"/>
</dbReference>
<evidence type="ECO:0000256" key="1">
    <source>
        <dbReference type="ARBA" id="ARBA00022729"/>
    </source>
</evidence>
<keyword evidence="1 3" id="KW-0732">Signal</keyword>
<feature type="domain" description="G5" evidence="4">
    <location>
        <begin position="122"/>
        <end position="203"/>
    </location>
</feature>
<feature type="compositionally biased region" description="Basic and acidic residues" evidence="2">
    <location>
        <begin position="281"/>
        <end position="291"/>
    </location>
</feature>
<dbReference type="OrthoDB" id="3298255at2"/>
<organism evidence="5 6">
    <name type="scientific">Couchioplanes caeruleus</name>
    <dbReference type="NCBI Taxonomy" id="56438"/>
    <lineage>
        <taxon>Bacteria</taxon>
        <taxon>Bacillati</taxon>
        <taxon>Actinomycetota</taxon>
        <taxon>Actinomycetes</taxon>
        <taxon>Micromonosporales</taxon>
        <taxon>Micromonosporaceae</taxon>
        <taxon>Couchioplanes</taxon>
    </lineage>
</organism>
<sequence>MPRKSFWARLPFGVRMTSAGLGVLALVAGTAGGVAAMTGDEQARAVTAVKQEAVAAAPPKPPAQPPAVPAGLAGQAGDKAAVGDDRSAPGEADRTATRAPRRAAHAPVAKSPAKHAARTAAAGPVVRTERVSETHTIPFQTMLVRDPSLPRGSKRVQTRGVPGERVLHYEVTYTGTKETARRLVASTVTREPQHRVIAFGNRQAPGDGHDGRDRDRDRDRDRWCGDDRGECTPAGRAAVCSDETMPEEENLLDQHLGLLSAEDLNALDLTLPCDEGPAPAEKPEAESPGRT</sequence>
<evidence type="ECO:0000256" key="2">
    <source>
        <dbReference type="SAM" id="MobiDB-lite"/>
    </source>
</evidence>
<comment type="caution">
    <text evidence="5">The sequence shown here is derived from an EMBL/GenBank/DDBJ whole genome shotgun (WGS) entry which is preliminary data.</text>
</comment>
<feature type="region of interest" description="Disordered" evidence="2">
    <location>
        <begin position="199"/>
        <end position="227"/>
    </location>
</feature>
<feature type="compositionally biased region" description="Basic and acidic residues" evidence="2">
    <location>
        <begin position="81"/>
        <end position="96"/>
    </location>
</feature>
<proteinExistence type="predicted"/>
<dbReference type="PROSITE" id="PS51109">
    <property type="entry name" value="G5"/>
    <property type="match status" value="1"/>
</dbReference>
<dbReference type="SMART" id="SM01208">
    <property type="entry name" value="G5"/>
    <property type="match status" value="1"/>
</dbReference>
<accession>A0A3N1GP11</accession>
<evidence type="ECO:0000313" key="6">
    <source>
        <dbReference type="Proteomes" id="UP000271683"/>
    </source>
</evidence>
<dbReference type="AlphaFoldDB" id="A0A3N1GP11"/>
<feature type="region of interest" description="Disordered" evidence="2">
    <location>
        <begin position="55"/>
        <end position="131"/>
    </location>
</feature>
<dbReference type="Gene3D" id="2.20.230.10">
    <property type="entry name" value="Resuscitation-promoting factor rpfb"/>
    <property type="match status" value="1"/>
</dbReference>
<dbReference type="Proteomes" id="UP000271683">
    <property type="component" value="Unassembled WGS sequence"/>
</dbReference>
<evidence type="ECO:0000259" key="4">
    <source>
        <dbReference type="PROSITE" id="PS51109"/>
    </source>
</evidence>
<dbReference type="Pfam" id="PF07501">
    <property type="entry name" value="G5"/>
    <property type="match status" value="1"/>
</dbReference>
<reference evidence="5 6" key="1">
    <citation type="submission" date="2018-11" db="EMBL/GenBank/DDBJ databases">
        <title>Sequencing the genomes of 1000 actinobacteria strains.</title>
        <authorList>
            <person name="Klenk H.-P."/>
        </authorList>
    </citation>
    <scope>NUCLEOTIDE SEQUENCE [LARGE SCALE GENOMIC DNA]</scope>
    <source>
        <strain evidence="5 6">DSM 43634</strain>
    </source>
</reference>
<feature type="compositionally biased region" description="Basic and acidic residues" evidence="2">
    <location>
        <begin position="207"/>
        <end position="227"/>
    </location>
</feature>